<organism evidence="6 7">
    <name type="scientific">Acidocella aromatica</name>
    <dbReference type="NCBI Taxonomy" id="1303579"/>
    <lineage>
        <taxon>Bacteria</taxon>
        <taxon>Pseudomonadati</taxon>
        <taxon>Pseudomonadota</taxon>
        <taxon>Alphaproteobacteria</taxon>
        <taxon>Acetobacterales</taxon>
        <taxon>Acidocellaceae</taxon>
        <taxon>Acidocella</taxon>
    </lineage>
</organism>
<sequence>MSLSRRLMLGFAGACALAPRAGAATAVAPAASSAPVTGVVLPLSGSAALLGDEVLRGILLAADAVNQAGGIAGKPVALVSVDTPSQSQATQAVNSLISGAHAGLILGSGISALSYPASAAAELAQTPFIELTAVADGILTRGFKYTLRTGPSASMVGQLAASTLQSRFAGRTLGLLYNTGAAGGALASAITSALSAASLPLKLSIGYPEDVADLYDQAGRLMRAKVDVLLHAAGLDDALGLALAMQAQGWRPGTLIGCGPGYQLHETQAALGNALAGTLVIGAPFYPASAADVQAAYAAKFGVQPRSADSLTAYAGAKLVFETLNKVGGDPSKLLAALRGTNLPKGALVNGFGVSFDPSGQNTASFVVLQQWHSGVLAPASA</sequence>
<comment type="similarity">
    <text evidence="1">Belongs to the leucine-binding protein family.</text>
</comment>
<feature type="chain" id="PRO_5032608831" evidence="4">
    <location>
        <begin position="24"/>
        <end position="382"/>
    </location>
</feature>
<dbReference type="PANTHER" id="PTHR30483:SF6">
    <property type="entry name" value="PERIPLASMIC BINDING PROTEIN OF ABC TRANSPORTER FOR NATURAL AMINO ACIDS"/>
    <property type="match status" value="1"/>
</dbReference>
<dbReference type="EMBL" id="JACHFJ010000009">
    <property type="protein sequence ID" value="MBB5373806.1"/>
    <property type="molecule type" value="Genomic_DNA"/>
</dbReference>
<keyword evidence="2 4" id="KW-0732">Signal</keyword>
<protein>
    <submittedName>
        <fullName evidence="6">Branched-chain amino acid transport system substrate-binding protein</fullName>
    </submittedName>
</protein>
<evidence type="ECO:0000256" key="1">
    <source>
        <dbReference type="ARBA" id="ARBA00010062"/>
    </source>
</evidence>
<keyword evidence="3" id="KW-0029">Amino-acid transport</keyword>
<evidence type="ECO:0000256" key="4">
    <source>
        <dbReference type="SAM" id="SignalP"/>
    </source>
</evidence>
<dbReference type="AlphaFoldDB" id="A0A840VDM8"/>
<dbReference type="InterPro" id="IPR028082">
    <property type="entry name" value="Peripla_BP_I"/>
</dbReference>
<dbReference type="Pfam" id="PF13458">
    <property type="entry name" value="Peripla_BP_6"/>
    <property type="match status" value="1"/>
</dbReference>
<evidence type="ECO:0000313" key="6">
    <source>
        <dbReference type="EMBL" id="MBB5373806.1"/>
    </source>
</evidence>
<dbReference type="Proteomes" id="UP000553706">
    <property type="component" value="Unassembled WGS sequence"/>
</dbReference>
<name>A0A840VDM8_9PROT</name>
<dbReference type="GO" id="GO:0006865">
    <property type="term" value="P:amino acid transport"/>
    <property type="evidence" value="ECO:0007669"/>
    <property type="project" value="UniProtKB-KW"/>
</dbReference>
<dbReference type="InterPro" id="IPR006311">
    <property type="entry name" value="TAT_signal"/>
</dbReference>
<feature type="signal peptide" evidence="4">
    <location>
        <begin position="1"/>
        <end position="23"/>
    </location>
</feature>
<feature type="domain" description="Leucine-binding protein" evidence="5">
    <location>
        <begin position="38"/>
        <end position="370"/>
    </location>
</feature>
<dbReference type="PROSITE" id="PS51318">
    <property type="entry name" value="TAT"/>
    <property type="match status" value="1"/>
</dbReference>
<dbReference type="InterPro" id="IPR051010">
    <property type="entry name" value="BCAA_transport"/>
</dbReference>
<keyword evidence="3" id="KW-0813">Transport</keyword>
<dbReference type="RefSeq" id="WP_183266822.1">
    <property type="nucleotide sequence ID" value="NZ_JACHFJ010000009.1"/>
</dbReference>
<evidence type="ECO:0000256" key="2">
    <source>
        <dbReference type="ARBA" id="ARBA00022729"/>
    </source>
</evidence>
<dbReference type="SUPFAM" id="SSF53822">
    <property type="entry name" value="Periplasmic binding protein-like I"/>
    <property type="match status" value="1"/>
</dbReference>
<dbReference type="PANTHER" id="PTHR30483">
    <property type="entry name" value="LEUCINE-SPECIFIC-BINDING PROTEIN"/>
    <property type="match status" value="1"/>
</dbReference>
<evidence type="ECO:0000259" key="5">
    <source>
        <dbReference type="Pfam" id="PF13458"/>
    </source>
</evidence>
<evidence type="ECO:0000256" key="3">
    <source>
        <dbReference type="ARBA" id="ARBA00022970"/>
    </source>
</evidence>
<reference evidence="6 7" key="1">
    <citation type="submission" date="2020-08" db="EMBL/GenBank/DDBJ databases">
        <title>Genomic Encyclopedia of Type Strains, Phase IV (KMG-IV): sequencing the most valuable type-strain genomes for metagenomic binning, comparative biology and taxonomic classification.</title>
        <authorList>
            <person name="Goeker M."/>
        </authorList>
    </citation>
    <scope>NUCLEOTIDE SEQUENCE [LARGE SCALE GENOMIC DNA]</scope>
    <source>
        <strain evidence="6 7">DSM 27026</strain>
    </source>
</reference>
<keyword evidence="7" id="KW-1185">Reference proteome</keyword>
<proteinExistence type="inferred from homology"/>
<accession>A0A840VDM8</accession>
<gene>
    <name evidence="6" type="ORF">HNP71_002071</name>
</gene>
<dbReference type="InterPro" id="IPR028081">
    <property type="entry name" value="Leu-bd"/>
</dbReference>
<dbReference type="Gene3D" id="3.40.50.2300">
    <property type="match status" value="2"/>
</dbReference>
<evidence type="ECO:0000313" key="7">
    <source>
        <dbReference type="Proteomes" id="UP000553706"/>
    </source>
</evidence>
<comment type="caution">
    <text evidence="6">The sequence shown here is derived from an EMBL/GenBank/DDBJ whole genome shotgun (WGS) entry which is preliminary data.</text>
</comment>